<keyword evidence="3" id="KW-1185">Reference proteome</keyword>
<accession>A0ABM6IFR1</accession>
<evidence type="ECO:0000313" key="3">
    <source>
        <dbReference type="Proteomes" id="UP000185622"/>
    </source>
</evidence>
<feature type="signal peptide" evidence="1">
    <location>
        <begin position="1"/>
        <end position="26"/>
    </location>
</feature>
<gene>
    <name evidence="2" type="ORF">BMG03_06585</name>
</gene>
<protein>
    <recommendedName>
        <fullName evidence="4">DUF2946 domain-containing protein</fullName>
    </recommendedName>
</protein>
<sequence length="117" mass="12109">MWRTRFKLLIGIVAALVLAMTSMTMAVARGKARVAGEVVICTGYGVTTISVDADGNPTGPVHLCPDMVLAMMAAVAVAPALPTPPQGEGRRLQTVELESAQAQAFVVPRARGPPAAV</sequence>
<dbReference type="EMBL" id="CP019437">
    <property type="protein sequence ID" value="AQS47500.1"/>
    <property type="molecule type" value="Genomic_DNA"/>
</dbReference>
<reference evidence="2 3" key="1">
    <citation type="submission" date="2017-01" db="EMBL/GenBank/DDBJ databases">
        <title>The complete genome sequence of a sulfur-oxidizing marine bacterium Thioclava sp. 25B10_4T.</title>
        <authorList>
            <person name="Liu Y."/>
            <person name="Lai Q."/>
            <person name="Shao Z."/>
        </authorList>
    </citation>
    <scope>NUCLEOTIDE SEQUENCE [LARGE SCALE GENOMIC DNA]</scope>
    <source>
        <strain evidence="2 3">25B10_4</strain>
    </source>
</reference>
<proteinExistence type="predicted"/>
<evidence type="ECO:0008006" key="4">
    <source>
        <dbReference type="Google" id="ProtNLM"/>
    </source>
</evidence>
<evidence type="ECO:0000256" key="1">
    <source>
        <dbReference type="SAM" id="SignalP"/>
    </source>
</evidence>
<organism evidence="2 3">
    <name type="scientific">Thioclava nitratireducens</name>
    <dbReference type="NCBI Taxonomy" id="1915078"/>
    <lineage>
        <taxon>Bacteria</taxon>
        <taxon>Pseudomonadati</taxon>
        <taxon>Pseudomonadota</taxon>
        <taxon>Alphaproteobacteria</taxon>
        <taxon>Rhodobacterales</taxon>
        <taxon>Paracoccaceae</taxon>
        <taxon>Thioclava</taxon>
    </lineage>
</organism>
<feature type="chain" id="PRO_5045901536" description="DUF2946 domain-containing protein" evidence="1">
    <location>
        <begin position="27"/>
        <end position="117"/>
    </location>
</feature>
<evidence type="ECO:0000313" key="2">
    <source>
        <dbReference type="EMBL" id="AQS47500.1"/>
    </source>
</evidence>
<name>A0ABM6IFR1_9RHOB</name>
<dbReference type="RefSeq" id="WP_075776203.1">
    <property type="nucleotide sequence ID" value="NZ_CP019437.1"/>
</dbReference>
<dbReference type="Proteomes" id="UP000185622">
    <property type="component" value="Chromosome"/>
</dbReference>
<keyword evidence="1" id="KW-0732">Signal</keyword>